<dbReference type="RefSeq" id="WP_179541660.1">
    <property type="nucleotide sequence ID" value="NZ_BAAALL010000011.1"/>
</dbReference>
<gene>
    <name evidence="2" type="ORF">HNR09_001711</name>
</gene>
<comment type="caution">
    <text evidence="2">The sequence shown here is derived from an EMBL/GenBank/DDBJ whole genome shotgun (WGS) entry which is preliminary data.</text>
</comment>
<feature type="region of interest" description="Disordered" evidence="1">
    <location>
        <begin position="18"/>
        <end position="73"/>
    </location>
</feature>
<dbReference type="PROSITE" id="PS51257">
    <property type="entry name" value="PROKAR_LIPOPROTEIN"/>
    <property type="match status" value="1"/>
</dbReference>
<accession>A0A7Z0GLP7</accession>
<dbReference type="AlphaFoldDB" id="A0A7Z0GLP7"/>
<reference evidence="2 3" key="1">
    <citation type="submission" date="2020-07" db="EMBL/GenBank/DDBJ databases">
        <title>Sequencing the genomes of 1000 actinobacteria strains.</title>
        <authorList>
            <person name="Klenk H.-P."/>
        </authorList>
    </citation>
    <scope>NUCLEOTIDE SEQUENCE [LARGE SCALE GENOMIC DNA]</scope>
    <source>
        <strain evidence="2 3">DSM 15475</strain>
    </source>
</reference>
<protein>
    <recommendedName>
        <fullName evidence="4">DUF4352 domain-containing protein</fullName>
    </recommendedName>
</protein>
<organism evidence="2 3">
    <name type="scientific">Nesterenkonia xinjiangensis</name>
    <dbReference type="NCBI Taxonomy" id="225327"/>
    <lineage>
        <taxon>Bacteria</taxon>
        <taxon>Bacillati</taxon>
        <taxon>Actinomycetota</taxon>
        <taxon>Actinomycetes</taxon>
        <taxon>Micrococcales</taxon>
        <taxon>Micrococcaceae</taxon>
        <taxon>Nesterenkonia</taxon>
    </lineage>
</organism>
<evidence type="ECO:0000313" key="2">
    <source>
        <dbReference type="EMBL" id="NYJ78300.1"/>
    </source>
</evidence>
<feature type="compositionally biased region" description="Acidic residues" evidence="1">
    <location>
        <begin position="28"/>
        <end position="59"/>
    </location>
</feature>
<name>A0A7Z0GLP7_9MICC</name>
<evidence type="ECO:0000256" key="1">
    <source>
        <dbReference type="SAM" id="MobiDB-lite"/>
    </source>
</evidence>
<evidence type="ECO:0008006" key="4">
    <source>
        <dbReference type="Google" id="ProtNLM"/>
    </source>
</evidence>
<dbReference type="EMBL" id="JACCFY010000001">
    <property type="protein sequence ID" value="NYJ78300.1"/>
    <property type="molecule type" value="Genomic_DNA"/>
</dbReference>
<keyword evidence="3" id="KW-1185">Reference proteome</keyword>
<feature type="compositionally biased region" description="Basic and acidic residues" evidence="1">
    <location>
        <begin position="60"/>
        <end position="73"/>
    </location>
</feature>
<dbReference type="Proteomes" id="UP000535437">
    <property type="component" value="Unassembled WGS sequence"/>
</dbReference>
<proteinExistence type="predicted"/>
<evidence type="ECO:0000313" key="3">
    <source>
        <dbReference type="Proteomes" id="UP000535437"/>
    </source>
</evidence>
<sequence length="233" mass="25439">MRGTTITGLGLVGLLALAGCGDNTDPVTEAEPEQEETASEAEPAVEEDAEEVESEADEDVAPKDRDFSDDPILEDHDFTGRMTGDVTAHLGDPVEIDQGVFEGLGDYVGTVTMTELVPGDRCYTYDDESADSQNGFIVYATFLLEADGEEELDFNDGDFRWGGSDVQIATSDTWECMDYLNGATDSVRVGESRERIYVFDVPDVDGTLVYAGGSHYVDWEIERDDFGNAERIP</sequence>